<organism evidence="2 3">
    <name type="scientific">Halogeometricum limi</name>
    <dbReference type="NCBI Taxonomy" id="555875"/>
    <lineage>
        <taxon>Archaea</taxon>
        <taxon>Methanobacteriati</taxon>
        <taxon>Methanobacteriota</taxon>
        <taxon>Stenosarchaea group</taxon>
        <taxon>Halobacteria</taxon>
        <taxon>Halobacteriales</taxon>
        <taxon>Haloferacaceae</taxon>
        <taxon>Halogeometricum</taxon>
    </lineage>
</organism>
<evidence type="ECO:0000313" key="3">
    <source>
        <dbReference type="Proteomes" id="UP000243250"/>
    </source>
</evidence>
<name>A0A1I6G3G7_9EURY</name>
<sequence>MSPSSPTSSANARSYAVIEAVATEMDVHPTELPEKLYDVVDPGSLDSLFANKTPTDGTVTFTYCDYTVTVTANGDVSLE</sequence>
<proteinExistence type="predicted"/>
<dbReference type="RefSeq" id="WP_089876937.1">
    <property type="nucleotide sequence ID" value="NZ_FOYS01000001.1"/>
</dbReference>
<keyword evidence="3" id="KW-1185">Reference proteome</keyword>
<feature type="domain" description="Halobacterial output" evidence="1">
    <location>
        <begin position="13"/>
        <end position="77"/>
    </location>
</feature>
<gene>
    <name evidence="2" type="ORF">SAMN04488124_0799</name>
</gene>
<evidence type="ECO:0000313" key="2">
    <source>
        <dbReference type="EMBL" id="SFR36650.1"/>
    </source>
</evidence>
<dbReference type="STRING" id="555875.SAMN04488124_0799"/>
<dbReference type="OrthoDB" id="221929at2157"/>
<protein>
    <recommendedName>
        <fullName evidence="1">Halobacterial output domain-containing protein</fullName>
    </recommendedName>
</protein>
<reference evidence="3" key="1">
    <citation type="submission" date="2016-10" db="EMBL/GenBank/DDBJ databases">
        <authorList>
            <person name="Varghese N."/>
            <person name="Submissions S."/>
        </authorList>
    </citation>
    <scope>NUCLEOTIDE SEQUENCE [LARGE SCALE GENOMIC DNA]</scope>
    <source>
        <strain evidence="3">CGMCC 1.8711</strain>
    </source>
</reference>
<evidence type="ECO:0000259" key="1">
    <source>
        <dbReference type="Pfam" id="PF18545"/>
    </source>
</evidence>
<dbReference type="AlphaFoldDB" id="A0A1I6G3G7"/>
<dbReference type="InterPro" id="IPR040624">
    <property type="entry name" value="HalOD1"/>
</dbReference>
<dbReference type="Pfam" id="PF18545">
    <property type="entry name" value="HalOD1"/>
    <property type="match status" value="1"/>
</dbReference>
<dbReference type="EMBL" id="FOYS01000001">
    <property type="protein sequence ID" value="SFR36650.1"/>
    <property type="molecule type" value="Genomic_DNA"/>
</dbReference>
<accession>A0A1I6G3G7</accession>
<dbReference type="Proteomes" id="UP000243250">
    <property type="component" value="Unassembled WGS sequence"/>
</dbReference>